<feature type="non-terminal residue" evidence="2">
    <location>
        <position position="135"/>
    </location>
</feature>
<dbReference type="Gene3D" id="3.40.50.800">
    <property type="entry name" value="Anticodon-binding domain"/>
    <property type="match status" value="1"/>
</dbReference>
<dbReference type="InterPro" id="IPR036621">
    <property type="entry name" value="Anticodon-bd_dom_sf"/>
</dbReference>
<evidence type="ECO:0000313" key="3">
    <source>
        <dbReference type="Proteomes" id="UP000678499"/>
    </source>
</evidence>
<feature type="region of interest" description="Disordered" evidence="1">
    <location>
        <begin position="27"/>
        <end position="47"/>
    </location>
</feature>
<sequence length="135" mass="14590">MAGPLPALAPRVAPAGVDAVICAVGGSSISSSSGSQPNRSSDDDGLPRKMLEVACGLWAQGTRVDIHYDVTKDLEALQQACLESGVPCLLVLKRNEEPALRVNNGRKLLKENLCHTKNLRDWLLVFYGKIRKLPK</sequence>
<accession>A0A7R9C458</accession>
<keyword evidence="3" id="KW-1185">Reference proteome</keyword>
<organism evidence="2">
    <name type="scientific">Notodromas monacha</name>
    <dbReference type="NCBI Taxonomy" id="399045"/>
    <lineage>
        <taxon>Eukaryota</taxon>
        <taxon>Metazoa</taxon>
        <taxon>Ecdysozoa</taxon>
        <taxon>Arthropoda</taxon>
        <taxon>Crustacea</taxon>
        <taxon>Oligostraca</taxon>
        <taxon>Ostracoda</taxon>
        <taxon>Podocopa</taxon>
        <taxon>Podocopida</taxon>
        <taxon>Cypridocopina</taxon>
        <taxon>Cypridoidea</taxon>
        <taxon>Cyprididae</taxon>
        <taxon>Notodromas</taxon>
    </lineage>
</organism>
<dbReference type="AlphaFoldDB" id="A0A7R9C458"/>
<dbReference type="EMBL" id="CAJPEX010021965">
    <property type="protein sequence ID" value="CAG0925913.1"/>
    <property type="molecule type" value="Genomic_DNA"/>
</dbReference>
<protein>
    <submittedName>
        <fullName evidence="2">Uncharacterized protein</fullName>
    </submittedName>
</protein>
<feature type="compositionally biased region" description="Low complexity" evidence="1">
    <location>
        <begin position="27"/>
        <end position="39"/>
    </location>
</feature>
<evidence type="ECO:0000256" key="1">
    <source>
        <dbReference type="SAM" id="MobiDB-lite"/>
    </source>
</evidence>
<gene>
    <name evidence="2" type="ORF">NMOB1V02_LOCUS13363</name>
</gene>
<reference evidence="2" key="1">
    <citation type="submission" date="2020-11" db="EMBL/GenBank/DDBJ databases">
        <authorList>
            <person name="Tran Van P."/>
        </authorList>
    </citation>
    <scope>NUCLEOTIDE SEQUENCE</scope>
</reference>
<dbReference type="Proteomes" id="UP000678499">
    <property type="component" value="Unassembled WGS sequence"/>
</dbReference>
<evidence type="ECO:0000313" key="2">
    <source>
        <dbReference type="EMBL" id="CAD7285761.1"/>
    </source>
</evidence>
<proteinExistence type="predicted"/>
<name>A0A7R9C458_9CRUS</name>
<dbReference type="EMBL" id="OA904002">
    <property type="protein sequence ID" value="CAD7285761.1"/>
    <property type="molecule type" value="Genomic_DNA"/>
</dbReference>